<dbReference type="Proteomes" id="UP000254597">
    <property type="component" value="Unassembled WGS sequence"/>
</dbReference>
<accession>A0A379QFV0</accession>
<reference evidence="4 5" key="1">
    <citation type="submission" date="2018-06" db="EMBL/GenBank/DDBJ databases">
        <authorList>
            <consortium name="Pathogen Informatics"/>
            <person name="Doyle S."/>
        </authorList>
    </citation>
    <scope>NUCLEOTIDE SEQUENCE [LARGE SCALE GENOMIC DNA]</scope>
    <source>
        <strain evidence="2 5">NCTC10252</strain>
        <strain evidence="3 4">NCTC10718</strain>
    </source>
</reference>
<dbReference type="EMBL" id="UGWP01000002">
    <property type="protein sequence ID" value="SUF54880.1"/>
    <property type="molecule type" value="Genomic_DNA"/>
</dbReference>
<dbReference type="GeneID" id="39691248"/>
<dbReference type="PANTHER" id="PTHR30121:SF6">
    <property type="entry name" value="SLR6007 PROTEIN"/>
    <property type="match status" value="1"/>
</dbReference>
<protein>
    <submittedName>
        <fullName evidence="2">Type IV secretory pathway, VirB4 components</fullName>
    </submittedName>
</protein>
<sequence length="453" mass="51298">MTSNPSFVLGYDEFQLKKGQETPFIWNQGELANGHVGITGTSGSGKTYQIRRFLSAYAADPDTQISIFDYHGDIDVPGASEVLFSESTRYGYNPFVVNPDPHYGGLRKAANHIIDIMSSNRKLGEQQAAVLRQLVTDCYGVKWMTQDKPSSWVKRNASETECEQLYSDRNWKALGQCYPTLTDLERLIQKKLKMGLFGVDENNQANVALRAFESFMRSTRAFVKAKERHSKEDTEKTEQAVAKARETAIQEYEKALSETRTGSEMEEILKYDSVDTLKSLLIRLENVKALGLFNANEPPFTGRIHRYNIKPLASSESELKMFIYSRMLAIFFQEMQKGESNGRVRHVIALDEAKRFCDEDPSNPINIIANEARKFGIALVLASQSPTHFSADFINSAGTLLIQNMAPGDWTHAATKLQIEKSKLQYLKPQQTALLKLQRVGENSRWFSLDFKR</sequence>
<evidence type="ECO:0000313" key="2">
    <source>
        <dbReference type="EMBL" id="SUF54880.1"/>
    </source>
</evidence>
<gene>
    <name evidence="2" type="ORF">NCTC10252_00046</name>
    <name evidence="3" type="ORF">NCTC10718_04864</name>
</gene>
<evidence type="ECO:0000259" key="1">
    <source>
        <dbReference type="Pfam" id="PF01935"/>
    </source>
</evidence>
<dbReference type="InterPro" id="IPR002789">
    <property type="entry name" value="HerA_central"/>
</dbReference>
<evidence type="ECO:0000313" key="5">
    <source>
        <dbReference type="Proteomes" id="UP000254597"/>
    </source>
</evidence>
<dbReference type="EMBL" id="UGWQ01000003">
    <property type="protein sequence ID" value="SUG27541.1"/>
    <property type="molecule type" value="Genomic_DNA"/>
</dbReference>
<dbReference type="Proteomes" id="UP000254332">
    <property type="component" value="Unassembled WGS sequence"/>
</dbReference>
<proteinExistence type="predicted"/>
<dbReference type="Pfam" id="PF01935">
    <property type="entry name" value="DUF87"/>
    <property type="match status" value="1"/>
</dbReference>
<dbReference type="InterPro" id="IPR027417">
    <property type="entry name" value="P-loop_NTPase"/>
</dbReference>
<dbReference type="Gene3D" id="3.40.50.300">
    <property type="entry name" value="P-loop containing nucleotide triphosphate hydrolases"/>
    <property type="match status" value="2"/>
</dbReference>
<dbReference type="RefSeq" id="WP_023177082.1">
    <property type="nucleotide sequence ID" value="NZ_CAIZAR010000059.1"/>
</dbReference>
<dbReference type="PANTHER" id="PTHR30121">
    <property type="entry name" value="UNCHARACTERIZED PROTEIN YJGR-RELATED"/>
    <property type="match status" value="1"/>
</dbReference>
<dbReference type="SUPFAM" id="SSF52540">
    <property type="entry name" value="P-loop containing nucleoside triphosphate hydrolases"/>
    <property type="match status" value="1"/>
</dbReference>
<organism evidence="2 5">
    <name type="scientific">Salmonella enterica</name>
    <name type="common">Salmonella choleraesuis</name>
    <dbReference type="NCBI Taxonomy" id="28901"/>
    <lineage>
        <taxon>Bacteria</taxon>
        <taxon>Pseudomonadati</taxon>
        <taxon>Pseudomonadota</taxon>
        <taxon>Gammaproteobacteria</taxon>
        <taxon>Enterobacterales</taxon>
        <taxon>Enterobacteriaceae</taxon>
        <taxon>Salmonella</taxon>
    </lineage>
</organism>
<evidence type="ECO:0000313" key="4">
    <source>
        <dbReference type="Proteomes" id="UP000254332"/>
    </source>
</evidence>
<dbReference type="InterPro" id="IPR051162">
    <property type="entry name" value="T4SS_component"/>
</dbReference>
<dbReference type="AlphaFoldDB" id="A0A379QFV0"/>
<evidence type="ECO:0000313" key="3">
    <source>
        <dbReference type="EMBL" id="SUG27541.1"/>
    </source>
</evidence>
<name>A0A379QFV0_SALER</name>
<feature type="domain" description="Helicase HerA central" evidence="1">
    <location>
        <begin position="19"/>
        <end position="221"/>
    </location>
</feature>